<keyword evidence="1" id="KW-0472">Membrane</keyword>
<protein>
    <submittedName>
        <fullName evidence="2">ABC-type polysaccharide/polyol phosphate export permease</fullName>
    </submittedName>
</protein>
<keyword evidence="3" id="KW-1185">Reference proteome</keyword>
<dbReference type="Proteomes" id="UP000573327">
    <property type="component" value="Unassembled WGS sequence"/>
</dbReference>
<accession>A0A7W7WKY4</accession>
<keyword evidence="1" id="KW-0812">Transmembrane</keyword>
<dbReference type="EMBL" id="JACHJR010000001">
    <property type="protein sequence ID" value="MBB4950475.1"/>
    <property type="molecule type" value="Genomic_DNA"/>
</dbReference>
<proteinExistence type="predicted"/>
<sequence length="57" mass="6219">MDLAVQTQLADSGLGALWLIAAGAVLVAVIVLAFVLGQRAKDREPPPTGMHRRRRRR</sequence>
<keyword evidence="1" id="KW-1133">Transmembrane helix</keyword>
<evidence type="ECO:0000313" key="3">
    <source>
        <dbReference type="Proteomes" id="UP000573327"/>
    </source>
</evidence>
<gene>
    <name evidence="2" type="ORF">F4556_006010</name>
</gene>
<reference evidence="2 3" key="1">
    <citation type="submission" date="2020-08" db="EMBL/GenBank/DDBJ databases">
        <title>Sequencing the genomes of 1000 actinobacteria strains.</title>
        <authorList>
            <person name="Klenk H.-P."/>
        </authorList>
    </citation>
    <scope>NUCLEOTIDE SEQUENCE [LARGE SCALE GENOMIC DNA]</scope>
    <source>
        <strain evidence="2 3">DSM 44786</strain>
    </source>
</reference>
<organism evidence="2 3">
    <name type="scientific">Kitasatospora gansuensis</name>
    <dbReference type="NCBI Taxonomy" id="258050"/>
    <lineage>
        <taxon>Bacteria</taxon>
        <taxon>Bacillati</taxon>
        <taxon>Actinomycetota</taxon>
        <taxon>Actinomycetes</taxon>
        <taxon>Kitasatosporales</taxon>
        <taxon>Streptomycetaceae</taxon>
        <taxon>Kitasatospora</taxon>
    </lineage>
</organism>
<feature type="transmembrane region" description="Helical" evidence="1">
    <location>
        <begin position="16"/>
        <end position="36"/>
    </location>
</feature>
<evidence type="ECO:0000256" key="1">
    <source>
        <dbReference type="SAM" id="Phobius"/>
    </source>
</evidence>
<name>A0A7W7WKY4_9ACTN</name>
<dbReference type="AlphaFoldDB" id="A0A7W7WKY4"/>
<comment type="caution">
    <text evidence="2">The sequence shown here is derived from an EMBL/GenBank/DDBJ whole genome shotgun (WGS) entry which is preliminary data.</text>
</comment>
<dbReference type="RefSeq" id="WP_184921668.1">
    <property type="nucleotide sequence ID" value="NZ_JACHJR010000001.1"/>
</dbReference>
<evidence type="ECO:0000313" key="2">
    <source>
        <dbReference type="EMBL" id="MBB4950475.1"/>
    </source>
</evidence>